<dbReference type="Gene3D" id="6.10.140.140">
    <property type="match status" value="1"/>
</dbReference>
<dbReference type="PANTHER" id="PTHR23232:SF142">
    <property type="entry name" value="GASTRULA ZINC FINGER PROTEIN XLCGF57.1-LIKE-RELATED"/>
    <property type="match status" value="1"/>
</dbReference>
<evidence type="ECO:0000313" key="3">
    <source>
        <dbReference type="Proteomes" id="UP000001646"/>
    </source>
</evidence>
<reference evidence="2" key="3">
    <citation type="submission" date="2025-09" db="UniProtKB">
        <authorList>
            <consortium name="Ensembl"/>
        </authorList>
    </citation>
    <scope>IDENTIFICATION</scope>
</reference>
<keyword evidence="3" id="KW-1185">Reference proteome</keyword>
<dbReference type="SMART" id="SM00349">
    <property type="entry name" value="KRAB"/>
    <property type="match status" value="1"/>
</dbReference>
<dbReference type="InParanoid" id="A0A803TJV4"/>
<feature type="domain" description="KRAB" evidence="1">
    <location>
        <begin position="12"/>
        <end position="84"/>
    </location>
</feature>
<dbReference type="SUPFAM" id="SSF109640">
    <property type="entry name" value="KRAB domain (Kruppel-associated box)"/>
    <property type="match status" value="1"/>
</dbReference>
<evidence type="ECO:0000313" key="2">
    <source>
        <dbReference type="Ensembl" id="ENSACAP00000035494.1"/>
    </source>
</evidence>
<dbReference type="Proteomes" id="UP000001646">
    <property type="component" value="Chromosome 2"/>
</dbReference>
<dbReference type="GO" id="GO:0006355">
    <property type="term" value="P:regulation of DNA-templated transcription"/>
    <property type="evidence" value="ECO:0007669"/>
    <property type="project" value="InterPro"/>
</dbReference>
<dbReference type="PROSITE" id="PS50805">
    <property type="entry name" value="KRAB"/>
    <property type="match status" value="1"/>
</dbReference>
<evidence type="ECO:0000259" key="1">
    <source>
        <dbReference type="PROSITE" id="PS50805"/>
    </source>
</evidence>
<dbReference type="AlphaFoldDB" id="A0A803TJV4"/>
<dbReference type="InterPro" id="IPR036051">
    <property type="entry name" value="KRAB_dom_sf"/>
</dbReference>
<organism evidence="2 3">
    <name type="scientific">Anolis carolinensis</name>
    <name type="common">Green anole</name>
    <name type="synonym">American chameleon</name>
    <dbReference type="NCBI Taxonomy" id="28377"/>
    <lineage>
        <taxon>Eukaryota</taxon>
        <taxon>Metazoa</taxon>
        <taxon>Chordata</taxon>
        <taxon>Craniata</taxon>
        <taxon>Vertebrata</taxon>
        <taxon>Euteleostomi</taxon>
        <taxon>Lepidosauria</taxon>
        <taxon>Squamata</taxon>
        <taxon>Bifurcata</taxon>
        <taxon>Unidentata</taxon>
        <taxon>Episquamata</taxon>
        <taxon>Toxicofera</taxon>
        <taxon>Iguania</taxon>
        <taxon>Dactyloidae</taxon>
        <taxon>Anolis</taxon>
    </lineage>
</organism>
<reference evidence="2 3" key="1">
    <citation type="submission" date="2009-12" db="EMBL/GenBank/DDBJ databases">
        <title>The Genome Sequence of Anolis carolinensis (Green Anole Lizard).</title>
        <authorList>
            <consortium name="The Genome Sequencing Platform"/>
            <person name="Di Palma F."/>
            <person name="Alfoldi J."/>
            <person name="Heiman D."/>
            <person name="Young S."/>
            <person name="Grabherr M."/>
            <person name="Johnson J."/>
            <person name="Lander E.S."/>
            <person name="Lindblad-Toh K."/>
        </authorList>
    </citation>
    <scope>NUCLEOTIDE SEQUENCE [LARGE SCALE GENOMIC DNA]</scope>
    <source>
        <strain evidence="2 3">JBL SC #1</strain>
    </source>
</reference>
<dbReference type="GeneTree" id="ENSGT01030000237925"/>
<accession>A0A803TJV4</accession>
<dbReference type="InterPro" id="IPR001909">
    <property type="entry name" value="KRAB"/>
</dbReference>
<dbReference type="PANTHER" id="PTHR23232">
    <property type="entry name" value="KRAB DOMAIN C2H2 ZINC FINGER"/>
    <property type="match status" value="1"/>
</dbReference>
<sequence length="84" mass="9520">MKGVVSFLKMQVAFDEVALPFTEQEWALLDANKRALYWDVMQENYRHVISLGEHPSFFLGVRKTEDFLTLAGKVPGPVGPAKPR</sequence>
<dbReference type="Pfam" id="PF01352">
    <property type="entry name" value="KRAB"/>
    <property type="match status" value="1"/>
</dbReference>
<dbReference type="Ensembl" id="ENSACAT00000051265.1">
    <property type="protein sequence ID" value="ENSACAP00000035494.1"/>
    <property type="gene ID" value="ENSACAG00000039545.1"/>
</dbReference>
<dbReference type="InterPro" id="IPR050169">
    <property type="entry name" value="Krueppel_C2H2_ZnF"/>
</dbReference>
<proteinExistence type="predicted"/>
<reference evidence="2" key="2">
    <citation type="submission" date="2025-08" db="UniProtKB">
        <authorList>
            <consortium name="Ensembl"/>
        </authorList>
    </citation>
    <scope>IDENTIFICATION</scope>
</reference>
<protein>
    <recommendedName>
        <fullName evidence="1">KRAB domain-containing protein</fullName>
    </recommendedName>
</protein>
<name>A0A803TJV4_ANOCA</name>
<dbReference type="CDD" id="cd07765">
    <property type="entry name" value="KRAB_A-box"/>
    <property type="match status" value="1"/>
</dbReference>